<dbReference type="PANTHER" id="PTHR33744:SF1">
    <property type="entry name" value="DNA-BINDING TRANSCRIPTIONAL ACTIVATOR ADER"/>
    <property type="match status" value="1"/>
</dbReference>
<gene>
    <name evidence="3" type="ORF">WDU99_16295</name>
</gene>
<dbReference type="EMBL" id="JBBDGM010000019">
    <property type="protein sequence ID" value="MEJ1089878.1"/>
    <property type="molecule type" value="Genomic_DNA"/>
</dbReference>
<evidence type="ECO:0000259" key="2">
    <source>
        <dbReference type="Pfam" id="PF13556"/>
    </source>
</evidence>
<protein>
    <submittedName>
        <fullName evidence="3">PucR family transcriptional regulator ligand-binding domain-containing protein</fullName>
    </submittedName>
</protein>
<reference evidence="3 4" key="1">
    <citation type="submission" date="2024-02" db="EMBL/GenBank/DDBJ databases">
        <authorList>
            <person name="Saticioglu I.B."/>
        </authorList>
    </citation>
    <scope>NUCLEOTIDE SEQUENCE [LARGE SCALE GENOMIC DNA]</scope>
    <source>
        <strain evidence="3 4">Mu-80</strain>
    </source>
</reference>
<dbReference type="Proteomes" id="UP001371224">
    <property type="component" value="Unassembled WGS sequence"/>
</dbReference>
<organism evidence="3 4">
    <name type="scientific">Microbacterium bandirmense</name>
    <dbReference type="NCBI Taxonomy" id="3122050"/>
    <lineage>
        <taxon>Bacteria</taxon>
        <taxon>Bacillati</taxon>
        <taxon>Actinomycetota</taxon>
        <taxon>Actinomycetes</taxon>
        <taxon>Micrococcales</taxon>
        <taxon>Microbacteriaceae</taxon>
        <taxon>Microbacterium</taxon>
    </lineage>
</organism>
<dbReference type="RefSeq" id="WP_337333521.1">
    <property type="nucleotide sequence ID" value="NZ_JBBDGM010000019.1"/>
</dbReference>
<dbReference type="PANTHER" id="PTHR33744">
    <property type="entry name" value="CARBOHYDRATE DIACID REGULATOR"/>
    <property type="match status" value="1"/>
</dbReference>
<dbReference type="Pfam" id="PF07905">
    <property type="entry name" value="PucR"/>
    <property type="match status" value="1"/>
</dbReference>
<keyword evidence="4" id="KW-1185">Reference proteome</keyword>
<comment type="caution">
    <text evidence="3">The sequence shown here is derived from an EMBL/GenBank/DDBJ whole genome shotgun (WGS) entry which is preliminary data.</text>
</comment>
<dbReference type="Gene3D" id="1.10.10.2840">
    <property type="entry name" value="PucR C-terminal helix-turn-helix domain"/>
    <property type="match status" value="1"/>
</dbReference>
<sequence length="521" mass="54100">MPAERQDIAADRTERPDAVALPTVRDALEGEALRRGEPEVLVGDAALDAPVRWVHVSDSDQVAGLLDGGELLLTTAAGWSGSDPALRTIANSLADVGVAGVIIELGARFRVVPPALIAACRVRGLALVALERTVKFVAVTEAVHRRIIAGQLEALQQRQRLHELFTELSLRGAPADTVVHETARVLGAPVVLETLGHEVVTADVRDAVASDVLSGWGARSRSGAELLTVPVQARGVRWGTLVALPGAAHPAGALTVLELAATALALTRLADGPAGWAALPARDLVEAVAGDRHTGADDVAARMESAGLPLRGRSLCVLVAPRADAGQVARLVDGVGALGTGADESDADVRVLGAVHDGDGVLLVSAAREVTAAELSRVAAGVSARLAVGTPAATVAALLASVRPTRLLAARLGAGEVRRVDDRPLTRLVTELGEDHRLQEHSERMLAPLIRYDEQHGGDLLRVLRAVVAHPGSRTAAAASSHLSRSVFYQRLALIADLLDADLDDGETLAALHLALLALPG</sequence>
<dbReference type="InterPro" id="IPR051448">
    <property type="entry name" value="CdaR-like_regulators"/>
</dbReference>
<feature type="domain" description="PucR C-terminal helix-turn-helix" evidence="2">
    <location>
        <begin position="460"/>
        <end position="518"/>
    </location>
</feature>
<feature type="domain" description="Purine catabolism PurC-like" evidence="1">
    <location>
        <begin position="28"/>
        <end position="147"/>
    </location>
</feature>
<dbReference type="Pfam" id="PF13556">
    <property type="entry name" value="HTH_30"/>
    <property type="match status" value="1"/>
</dbReference>
<evidence type="ECO:0000313" key="4">
    <source>
        <dbReference type="Proteomes" id="UP001371224"/>
    </source>
</evidence>
<dbReference type="InterPro" id="IPR042070">
    <property type="entry name" value="PucR_C-HTH_sf"/>
</dbReference>
<name>A0ABU8LEX5_9MICO</name>
<dbReference type="InterPro" id="IPR012914">
    <property type="entry name" value="PucR_dom"/>
</dbReference>
<evidence type="ECO:0000313" key="3">
    <source>
        <dbReference type="EMBL" id="MEJ1089878.1"/>
    </source>
</evidence>
<evidence type="ECO:0000259" key="1">
    <source>
        <dbReference type="Pfam" id="PF07905"/>
    </source>
</evidence>
<accession>A0ABU8LEX5</accession>
<dbReference type="InterPro" id="IPR025736">
    <property type="entry name" value="PucR_C-HTH_dom"/>
</dbReference>
<proteinExistence type="predicted"/>